<evidence type="ECO:0000313" key="1">
    <source>
        <dbReference type="EMBL" id="CAG8510676.1"/>
    </source>
</evidence>
<evidence type="ECO:0000313" key="2">
    <source>
        <dbReference type="Proteomes" id="UP000789702"/>
    </source>
</evidence>
<proteinExistence type="predicted"/>
<keyword evidence="2" id="KW-1185">Reference proteome</keyword>
<comment type="caution">
    <text evidence="1">The sequence shown here is derived from an EMBL/GenBank/DDBJ whole genome shotgun (WGS) entry which is preliminary data.</text>
</comment>
<dbReference type="Proteomes" id="UP000789702">
    <property type="component" value="Unassembled WGS sequence"/>
</dbReference>
<accession>A0ACA9L4J1</accession>
<sequence length="107" mass="12425">MAVWKKRQKIAKCKVEKCPHDEFSCGDGGLTTTLWRHLESAHWTQYVMTEEYKKKKKVRSEGGDVIDNSKNPSATILTNVNNIKLYDMFAGWIINRQYPFTIIEDLS</sequence>
<gene>
    <name evidence="1" type="ORF">DHETER_LOCUS3441</name>
</gene>
<organism evidence="1 2">
    <name type="scientific">Dentiscutata heterogama</name>
    <dbReference type="NCBI Taxonomy" id="1316150"/>
    <lineage>
        <taxon>Eukaryota</taxon>
        <taxon>Fungi</taxon>
        <taxon>Fungi incertae sedis</taxon>
        <taxon>Mucoromycota</taxon>
        <taxon>Glomeromycotina</taxon>
        <taxon>Glomeromycetes</taxon>
        <taxon>Diversisporales</taxon>
        <taxon>Gigasporaceae</taxon>
        <taxon>Dentiscutata</taxon>
    </lineage>
</organism>
<reference evidence="1" key="1">
    <citation type="submission" date="2021-06" db="EMBL/GenBank/DDBJ databases">
        <authorList>
            <person name="Kallberg Y."/>
            <person name="Tangrot J."/>
            <person name="Rosling A."/>
        </authorList>
    </citation>
    <scope>NUCLEOTIDE SEQUENCE</scope>
    <source>
        <strain evidence="1">IL203A</strain>
    </source>
</reference>
<dbReference type="EMBL" id="CAJVPU010002961">
    <property type="protein sequence ID" value="CAG8510676.1"/>
    <property type="molecule type" value="Genomic_DNA"/>
</dbReference>
<protein>
    <submittedName>
        <fullName evidence="1">10474_t:CDS:1</fullName>
    </submittedName>
</protein>
<name>A0ACA9L4J1_9GLOM</name>